<feature type="region of interest" description="Disordered" evidence="1">
    <location>
        <begin position="1"/>
        <end position="31"/>
    </location>
</feature>
<evidence type="ECO:0000313" key="3">
    <source>
        <dbReference type="EMBL" id="OLO51926.1"/>
    </source>
</evidence>
<evidence type="ECO:0008006" key="5">
    <source>
        <dbReference type="Google" id="ProtNLM"/>
    </source>
</evidence>
<comment type="caution">
    <text evidence="3">The sequence shown here is derived from an EMBL/GenBank/DDBJ whole genome shotgun (WGS) entry which is preliminary data.</text>
</comment>
<organism evidence="3 4">
    <name type="scientific">Actinomyces oris</name>
    <dbReference type="NCBI Taxonomy" id="544580"/>
    <lineage>
        <taxon>Bacteria</taxon>
        <taxon>Bacillati</taxon>
        <taxon>Actinomycetota</taxon>
        <taxon>Actinomycetes</taxon>
        <taxon>Actinomycetales</taxon>
        <taxon>Actinomycetaceae</taxon>
        <taxon>Actinomyces</taxon>
    </lineage>
</organism>
<feature type="transmembrane region" description="Helical" evidence="2">
    <location>
        <begin position="93"/>
        <end position="117"/>
    </location>
</feature>
<dbReference type="EMBL" id="MSKI01000081">
    <property type="protein sequence ID" value="OLO51926.1"/>
    <property type="molecule type" value="Genomic_DNA"/>
</dbReference>
<evidence type="ECO:0000256" key="2">
    <source>
        <dbReference type="SAM" id="Phobius"/>
    </source>
</evidence>
<evidence type="ECO:0000313" key="4">
    <source>
        <dbReference type="Proteomes" id="UP000186855"/>
    </source>
</evidence>
<keyword evidence="2" id="KW-0812">Transmembrane</keyword>
<protein>
    <recommendedName>
        <fullName evidence="5">ABC transporter</fullName>
    </recommendedName>
</protein>
<sequence length="294" mass="30931">MIATSQTPSDSSASNSPVDPDAGKLAGQSPRPGRLKPACPVLTYLWLDLYRSLREPANLFFVIAFPLAMYLVFGRLNASAGGYGPHAHGNVSASVMLAMASFSACLGATSASAAAAVEQSAGWGRQMAVTGQGLHGYLVVKTGTAVGTAALPVTVVLTAGALTDSQMEGWAWAASPLICLIGVLPFVLWGLAAGMWLPSSASIGIATSLVSLFAFIGNTFMPLNHTLLTISRFTPMYGATALARWPLGEGWVYVTDRPVGVQDPLWMPLTNLVAWTLIFGLLVIGARHRATRRR</sequence>
<gene>
    <name evidence="3" type="ORF">BKH30_07760</name>
</gene>
<reference evidence="3 4" key="1">
    <citation type="submission" date="2016-12" db="EMBL/GenBank/DDBJ databases">
        <title>Genomic comparison of strains in the 'Actinomyces naeslundii' group.</title>
        <authorList>
            <person name="Mughal S.R."/>
            <person name="Do T."/>
            <person name="Gilbert S.C."/>
            <person name="Witherden E.A."/>
            <person name="Didelot X."/>
            <person name="Beighton D."/>
        </authorList>
    </citation>
    <scope>NUCLEOTIDE SEQUENCE [LARGE SCALE GENOMIC DNA]</scope>
    <source>
        <strain evidence="3 4">S24V</strain>
    </source>
</reference>
<feature type="transmembrane region" description="Helical" evidence="2">
    <location>
        <begin position="138"/>
        <end position="163"/>
    </location>
</feature>
<dbReference type="Proteomes" id="UP000186855">
    <property type="component" value="Unassembled WGS sequence"/>
</dbReference>
<feature type="transmembrane region" description="Helical" evidence="2">
    <location>
        <begin position="203"/>
        <end position="223"/>
    </location>
</feature>
<evidence type="ECO:0000256" key="1">
    <source>
        <dbReference type="SAM" id="MobiDB-lite"/>
    </source>
</evidence>
<feature type="transmembrane region" description="Helical" evidence="2">
    <location>
        <begin position="265"/>
        <end position="286"/>
    </location>
</feature>
<feature type="transmembrane region" description="Helical" evidence="2">
    <location>
        <begin position="57"/>
        <end position="73"/>
    </location>
</feature>
<name>A0A1Q8VUZ0_9ACTO</name>
<feature type="compositionally biased region" description="Polar residues" evidence="1">
    <location>
        <begin position="1"/>
        <end position="17"/>
    </location>
</feature>
<keyword evidence="2" id="KW-0472">Membrane</keyword>
<keyword evidence="2" id="KW-1133">Transmembrane helix</keyword>
<accession>A0A1Q8VUZ0</accession>
<feature type="transmembrane region" description="Helical" evidence="2">
    <location>
        <begin position="169"/>
        <end position="191"/>
    </location>
</feature>
<dbReference type="AlphaFoldDB" id="A0A1Q8VUZ0"/>
<proteinExistence type="predicted"/>